<feature type="transmembrane region" description="Helical" evidence="12">
    <location>
        <begin position="89"/>
        <end position="116"/>
    </location>
</feature>
<dbReference type="PROSITE" id="PS50893">
    <property type="entry name" value="ABC_TRANSPORTER_2"/>
    <property type="match status" value="2"/>
</dbReference>
<feature type="domain" description="ABC transporter" evidence="13">
    <location>
        <begin position="276"/>
        <end position="512"/>
    </location>
</feature>
<keyword evidence="9 12" id="KW-0472">Membrane</keyword>
<keyword evidence="8 12" id="KW-1133">Transmembrane helix</keyword>
<feature type="domain" description="ABC transmembrane type-1" evidence="14">
    <location>
        <begin position="1"/>
        <end position="241"/>
    </location>
</feature>
<evidence type="ECO:0000256" key="1">
    <source>
        <dbReference type="ARBA" id="ARBA00004651"/>
    </source>
</evidence>
<evidence type="ECO:0000313" key="15">
    <source>
        <dbReference type="EMBL" id="GMN56770.1"/>
    </source>
</evidence>
<comment type="similarity">
    <text evidence="2">Belongs to the ABC transporter superfamily. ABCB family. Multidrug resistance exporter (TC 3.A.1.201) subfamily.</text>
</comment>
<evidence type="ECO:0000259" key="13">
    <source>
        <dbReference type="PROSITE" id="PS50893"/>
    </source>
</evidence>
<dbReference type="InterPro" id="IPR036640">
    <property type="entry name" value="ABC1_TM_sf"/>
</dbReference>
<keyword evidence="10" id="KW-0325">Glycoprotein</keyword>
<dbReference type="FunFam" id="3.40.50.300:FF:000066">
    <property type="entry name" value="ABC transporter B family member 1"/>
    <property type="match status" value="1"/>
</dbReference>
<dbReference type="SUPFAM" id="SSF52540">
    <property type="entry name" value="P-loop containing nucleoside triphosphate hydrolases"/>
    <property type="match status" value="2"/>
</dbReference>
<evidence type="ECO:0000259" key="14">
    <source>
        <dbReference type="PROSITE" id="PS50929"/>
    </source>
</evidence>
<evidence type="ECO:0000256" key="3">
    <source>
        <dbReference type="ARBA" id="ARBA00022448"/>
    </source>
</evidence>
<feature type="transmembrane region" description="Helical" evidence="12">
    <location>
        <begin position="682"/>
        <end position="702"/>
    </location>
</feature>
<dbReference type="InterPro" id="IPR017871">
    <property type="entry name" value="ABC_transporter-like_CS"/>
</dbReference>
<dbReference type="EMBL" id="BTGU01000065">
    <property type="protein sequence ID" value="GMN56770.1"/>
    <property type="molecule type" value="Genomic_DNA"/>
</dbReference>
<keyword evidence="16" id="KW-1185">Reference proteome</keyword>
<feature type="transmembrane region" description="Helical" evidence="12">
    <location>
        <begin position="214"/>
        <end position="233"/>
    </location>
</feature>
<dbReference type="InterPro" id="IPR003439">
    <property type="entry name" value="ABC_transporter-like_ATP-bd"/>
</dbReference>
<dbReference type="SMART" id="SM00382">
    <property type="entry name" value="AAA"/>
    <property type="match status" value="2"/>
</dbReference>
<feature type="domain" description="ABC transporter" evidence="13">
    <location>
        <begin position="884"/>
        <end position="1121"/>
    </location>
</feature>
<evidence type="ECO:0000256" key="11">
    <source>
        <dbReference type="ARBA" id="ARBA00062948"/>
    </source>
</evidence>
<gene>
    <name evidence="15" type="ORF">TIFTF001_025891</name>
</gene>
<comment type="subcellular location">
    <subcellularLocation>
        <location evidence="1">Cell membrane</location>
        <topology evidence="1">Multi-pass membrane protein</topology>
    </subcellularLocation>
</comment>
<dbReference type="Gene3D" id="1.20.1560.10">
    <property type="entry name" value="ABC transporter type 1, transmembrane domain"/>
    <property type="match status" value="1"/>
</dbReference>
<name>A0AA88DFW3_FICCA</name>
<dbReference type="Pfam" id="PF00005">
    <property type="entry name" value="ABC_tran"/>
    <property type="match status" value="2"/>
</dbReference>
<evidence type="ECO:0000313" key="16">
    <source>
        <dbReference type="Proteomes" id="UP001187192"/>
    </source>
</evidence>
<keyword evidence="5" id="KW-0677">Repeat</keyword>
<feature type="transmembrane region" description="Helical" evidence="12">
    <location>
        <begin position="822"/>
        <end position="848"/>
    </location>
</feature>
<dbReference type="PROSITE" id="PS50929">
    <property type="entry name" value="ABC_TM1F"/>
    <property type="match status" value="2"/>
</dbReference>
<evidence type="ECO:0000256" key="9">
    <source>
        <dbReference type="ARBA" id="ARBA00023136"/>
    </source>
</evidence>
<comment type="subunit">
    <text evidence="11">Interacts with 1-naphthylphthalamic acid (NPA).</text>
</comment>
<dbReference type="GO" id="GO:0016887">
    <property type="term" value="F:ATP hydrolysis activity"/>
    <property type="evidence" value="ECO:0007669"/>
    <property type="project" value="InterPro"/>
</dbReference>
<evidence type="ECO:0000256" key="8">
    <source>
        <dbReference type="ARBA" id="ARBA00022989"/>
    </source>
</evidence>
<dbReference type="InterPro" id="IPR011527">
    <property type="entry name" value="ABC1_TM_dom"/>
</dbReference>
<feature type="transmembrane region" description="Helical" evidence="12">
    <location>
        <begin position="182"/>
        <end position="202"/>
    </location>
</feature>
<dbReference type="PROSITE" id="PS00211">
    <property type="entry name" value="ABC_TRANSPORTER_1"/>
    <property type="match status" value="2"/>
</dbReference>
<dbReference type="Gene3D" id="3.40.50.300">
    <property type="entry name" value="P-loop containing nucleotide triphosphate hydrolases"/>
    <property type="match status" value="2"/>
</dbReference>
<evidence type="ECO:0000256" key="12">
    <source>
        <dbReference type="SAM" id="Phobius"/>
    </source>
</evidence>
<feature type="domain" description="ABC transmembrane type-1" evidence="14">
    <location>
        <begin position="626"/>
        <end position="849"/>
    </location>
</feature>
<dbReference type="InterPro" id="IPR027417">
    <property type="entry name" value="P-loop_NTPase"/>
</dbReference>
<keyword evidence="3" id="KW-0813">Transport</keyword>
<evidence type="ECO:0000256" key="2">
    <source>
        <dbReference type="ARBA" id="ARBA00007577"/>
    </source>
</evidence>
<evidence type="ECO:0000256" key="6">
    <source>
        <dbReference type="ARBA" id="ARBA00022741"/>
    </source>
</evidence>
<reference evidence="15" key="1">
    <citation type="submission" date="2023-07" db="EMBL/GenBank/DDBJ databases">
        <title>draft genome sequence of fig (Ficus carica).</title>
        <authorList>
            <person name="Takahashi T."/>
            <person name="Nishimura K."/>
        </authorList>
    </citation>
    <scope>NUCLEOTIDE SEQUENCE</scope>
</reference>
<dbReference type="CDD" id="cd18578">
    <property type="entry name" value="ABC_6TM_Pgp_ABCB1_D2_like"/>
    <property type="match status" value="1"/>
</dbReference>
<dbReference type="PANTHER" id="PTHR45136:SF2">
    <property type="entry name" value="ABC TRANSPORTER DOMAIN-CONTAINING PROTEIN"/>
    <property type="match status" value="1"/>
</dbReference>
<accession>A0AA88DFW3</accession>
<evidence type="ECO:0000256" key="10">
    <source>
        <dbReference type="ARBA" id="ARBA00023180"/>
    </source>
</evidence>
<dbReference type="AlphaFoldDB" id="A0AA88DFW3"/>
<dbReference type="Pfam" id="PF00664">
    <property type="entry name" value="ABC_membrane"/>
    <property type="match status" value="2"/>
</dbReference>
<evidence type="ECO:0000256" key="4">
    <source>
        <dbReference type="ARBA" id="ARBA00022692"/>
    </source>
</evidence>
<comment type="caution">
    <text evidence="15">The sequence shown here is derived from an EMBL/GenBank/DDBJ whole genome shotgun (WGS) entry which is preliminary data.</text>
</comment>
<keyword evidence="4 12" id="KW-0812">Transmembrane</keyword>
<feature type="transmembrane region" description="Helical" evidence="12">
    <location>
        <begin position="708"/>
        <end position="727"/>
    </location>
</feature>
<sequence length="1190" mass="131173">MLCSGCVTFVASFIEGYCWTRTGERQAARMRATYLRALLRQELGYFDMQETSTSDVITSISNDSFVIQDVISEKVPDLISKLSSFVGGYLVAFLLVWRLALVALPMALVIVLPGWFGGRSLIDLSAKMRREYNKASTVAEQAISSVRTVYAFVGEKKTLTEFSAALKRCTKLGLRQGLVKGFAIGGGATILATWSVVCYYGSRMVMYHGARGGDVYFAGLAIIIGGLQLSSGLSHLKDITEACYVGKRAKRMIKRTPKIDAQDTKGLILENFTAEVKFNQVCFSYPTRPESLVLNNFSLTIPEGKTVALVGPSGSGKSTILSLLQRFYDPLEGEIHLDGVAIDKLQVKWLRSQMALVSQEPSLLSTTIKENILLGKEDATMEEIIESSKASDAHNFITELPQGYDTQVGERGVQLSGGQKQRIAIARAIIRKPRILLLDEATSALDTESERAVQEAIDKVVVGRTTVVIAHRLSTIKGANIIAVVKDGNVVEIGSHEKLMQEEDGVYSSLIRLQQVETPKNVEECNSLQSATSNKDFNESDNDCLLDESKSNNINFSKSSPASRTAQPSFWRLIALCKPEWKQASLGCFGAIVVGAIQPLYAVAMGTTISVYFSTNRSEIKERISFAYIGEYLTKRIRETMLSKILSFEVGWFDKEENSTGLTCSILTKDANMVKSLLVDKMSLLIEAISVVTLSWAMGLVIAWRLSVVSIAVQPLIIACFYVKRVLLKSMCRKAMKAEQESTRLAVEAVSNLRTVTAFSSQERIIKMVEMAQEDLRGESIRQSRYAGLALGCCLFVVTCSWSLNFWYGGKLVSEGYINPRAIFQTLIILLSINNIVIEAGITITFFAKSWEAIRSIFSVLDRDTRIEPENPEGYKPKRITGNLELSNVDFAYPTRPNVMVFQGFSLLFEAGKSIALVGKSGSGKSTIIALIERFYDPLEGVVKVDGCDIKTFNLRSLRNHIALVNQEPILFAGSIRENITYGLSNDVGEAEIIEAARTANIHDFIERQQSGYETLCGDKGLQLSGGQKQRIAIARAVLRNPVVLLLDEATSALDSNSEKVVQEALEHMMKGRTSIVVAHRLCTIQNCDEIVVLDRGKVLEKGSHFSLMSKGPAGAYHSLERLDRAVVNEALQRLFQNLKSLTWTSLGLIIWLSYGCLNWRGMLKTNGDVAHAASVLNLSGLGMTNAVWM</sequence>
<feature type="transmembrane region" description="Helical" evidence="12">
    <location>
        <begin position="786"/>
        <end position="810"/>
    </location>
</feature>
<keyword evidence="7" id="KW-0067">ATP-binding</keyword>
<dbReference type="GO" id="GO:0140359">
    <property type="term" value="F:ABC-type transporter activity"/>
    <property type="evidence" value="ECO:0007669"/>
    <property type="project" value="InterPro"/>
</dbReference>
<keyword evidence="6" id="KW-0547">Nucleotide-binding</keyword>
<proteinExistence type="inferred from homology"/>
<dbReference type="Proteomes" id="UP001187192">
    <property type="component" value="Unassembled WGS sequence"/>
</dbReference>
<dbReference type="CDD" id="cd03249">
    <property type="entry name" value="ABC_MTABC3_MDL1_MDL2"/>
    <property type="match status" value="2"/>
</dbReference>
<dbReference type="SUPFAM" id="SSF90123">
    <property type="entry name" value="ABC transporter transmembrane region"/>
    <property type="match status" value="2"/>
</dbReference>
<dbReference type="PANTHER" id="PTHR45136">
    <property type="entry name" value="ABC TRANSPORTER DOMAIN-CONTAINING PROTEIN"/>
    <property type="match status" value="1"/>
</dbReference>
<dbReference type="GO" id="GO:0005886">
    <property type="term" value="C:plasma membrane"/>
    <property type="evidence" value="ECO:0007669"/>
    <property type="project" value="UniProtKB-SubCell"/>
</dbReference>
<organism evidence="15 16">
    <name type="scientific">Ficus carica</name>
    <name type="common">Common fig</name>
    <dbReference type="NCBI Taxonomy" id="3494"/>
    <lineage>
        <taxon>Eukaryota</taxon>
        <taxon>Viridiplantae</taxon>
        <taxon>Streptophyta</taxon>
        <taxon>Embryophyta</taxon>
        <taxon>Tracheophyta</taxon>
        <taxon>Spermatophyta</taxon>
        <taxon>Magnoliopsida</taxon>
        <taxon>eudicotyledons</taxon>
        <taxon>Gunneridae</taxon>
        <taxon>Pentapetalae</taxon>
        <taxon>rosids</taxon>
        <taxon>fabids</taxon>
        <taxon>Rosales</taxon>
        <taxon>Moraceae</taxon>
        <taxon>Ficeae</taxon>
        <taxon>Ficus</taxon>
    </lineage>
</organism>
<dbReference type="FunFam" id="3.40.50.300:FF:000205">
    <property type="entry name" value="ABC transporter B family member 4"/>
    <property type="match status" value="1"/>
</dbReference>
<dbReference type="InterPro" id="IPR003593">
    <property type="entry name" value="AAA+_ATPase"/>
</dbReference>
<dbReference type="GO" id="GO:0005524">
    <property type="term" value="F:ATP binding"/>
    <property type="evidence" value="ECO:0007669"/>
    <property type="project" value="UniProtKB-KW"/>
</dbReference>
<evidence type="ECO:0000256" key="7">
    <source>
        <dbReference type="ARBA" id="ARBA00022840"/>
    </source>
</evidence>
<protein>
    <submittedName>
        <fullName evidence="15">Uncharacterized protein</fullName>
    </submittedName>
</protein>
<feature type="transmembrane region" description="Helical" evidence="12">
    <location>
        <begin position="1142"/>
        <end position="1164"/>
    </location>
</feature>
<feature type="transmembrane region" description="Helical" evidence="12">
    <location>
        <begin position="589"/>
        <end position="613"/>
    </location>
</feature>
<dbReference type="CDD" id="cd18577">
    <property type="entry name" value="ABC_6TM_Pgp_ABCB1_D1_like"/>
    <property type="match status" value="1"/>
</dbReference>
<evidence type="ECO:0000256" key="5">
    <source>
        <dbReference type="ARBA" id="ARBA00022737"/>
    </source>
</evidence>